<evidence type="ECO:0000256" key="16">
    <source>
        <dbReference type="SAM" id="MobiDB-lite"/>
    </source>
</evidence>
<organism evidence="18 19">
    <name type="scientific">Chiloscyllium punctatum</name>
    <name type="common">Brownbanded bambooshark</name>
    <name type="synonym">Hemiscyllium punctatum</name>
    <dbReference type="NCBI Taxonomy" id="137246"/>
    <lineage>
        <taxon>Eukaryota</taxon>
        <taxon>Metazoa</taxon>
        <taxon>Chordata</taxon>
        <taxon>Craniata</taxon>
        <taxon>Vertebrata</taxon>
        <taxon>Chondrichthyes</taxon>
        <taxon>Elasmobranchii</taxon>
        <taxon>Galeomorphii</taxon>
        <taxon>Galeoidea</taxon>
        <taxon>Orectolobiformes</taxon>
        <taxon>Hemiscylliidae</taxon>
        <taxon>Chiloscyllium</taxon>
    </lineage>
</organism>
<feature type="region of interest" description="Disordered" evidence="16">
    <location>
        <begin position="22"/>
        <end position="93"/>
    </location>
</feature>
<dbReference type="GO" id="GO:0007601">
    <property type="term" value="P:visual perception"/>
    <property type="evidence" value="ECO:0007669"/>
    <property type="project" value="UniProtKB-KW"/>
</dbReference>
<dbReference type="PROSITE" id="PS00889">
    <property type="entry name" value="CNMP_BINDING_2"/>
    <property type="match status" value="1"/>
</dbReference>
<keyword evidence="12" id="KW-0407">Ion channel</keyword>
<name>A0A401RWL3_CHIPU</name>
<evidence type="ECO:0000256" key="5">
    <source>
        <dbReference type="ARBA" id="ARBA00022692"/>
    </source>
</evidence>
<keyword evidence="5" id="KW-0812">Transmembrane</keyword>
<dbReference type="InterPro" id="IPR050866">
    <property type="entry name" value="CNG_cation_channel"/>
</dbReference>
<keyword evidence="11" id="KW-1071">Ligand-gated ion channel</keyword>
<evidence type="ECO:0000256" key="10">
    <source>
        <dbReference type="ARBA" id="ARBA00023136"/>
    </source>
</evidence>
<dbReference type="GO" id="GO:0001750">
    <property type="term" value="C:photoreceptor outer segment"/>
    <property type="evidence" value="ECO:0007669"/>
    <property type="project" value="TreeGrafter"/>
</dbReference>
<feature type="compositionally biased region" description="Polar residues" evidence="16">
    <location>
        <begin position="79"/>
        <end position="92"/>
    </location>
</feature>
<dbReference type="OrthoDB" id="421226at2759"/>
<dbReference type="AlphaFoldDB" id="A0A401RWL3"/>
<evidence type="ECO:0000256" key="12">
    <source>
        <dbReference type="ARBA" id="ARBA00023303"/>
    </source>
</evidence>
<evidence type="ECO:0000256" key="3">
    <source>
        <dbReference type="ARBA" id="ARBA00022535"/>
    </source>
</evidence>
<keyword evidence="10" id="KW-0472">Membrane</keyword>
<evidence type="ECO:0000259" key="17">
    <source>
        <dbReference type="PROSITE" id="PS50042"/>
    </source>
</evidence>
<dbReference type="PROSITE" id="PS50042">
    <property type="entry name" value="CNMP_BINDING_3"/>
    <property type="match status" value="1"/>
</dbReference>
<keyword evidence="2" id="KW-0813">Transport</keyword>
<dbReference type="InterPro" id="IPR000595">
    <property type="entry name" value="cNMP-bd_dom"/>
</dbReference>
<keyword evidence="9" id="KW-0406">Ion transport</keyword>
<dbReference type="PANTHER" id="PTHR45638">
    <property type="entry name" value="CYCLIC NUCLEOTIDE-GATED CATION CHANNEL SUBUNIT A"/>
    <property type="match status" value="1"/>
</dbReference>
<dbReference type="InterPro" id="IPR014710">
    <property type="entry name" value="RmlC-like_jellyroll"/>
</dbReference>
<comment type="caution">
    <text evidence="18">The sequence shown here is derived from an EMBL/GenBank/DDBJ whole genome shotgun (WGS) entry which is preliminary data.</text>
</comment>
<accession>A0A401RWL3</accession>
<feature type="domain" description="Cyclic nucleotide-binding" evidence="17">
    <location>
        <begin position="425"/>
        <end position="537"/>
    </location>
</feature>
<dbReference type="GO" id="GO:0030553">
    <property type="term" value="F:cGMP binding"/>
    <property type="evidence" value="ECO:0007669"/>
    <property type="project" value="UniProtKB-KW"/>
</dbReference>
<proteinExistence type="predicted"/>
<evidence type="ECO:0000256" key="1">
    <source>
        <dbReference type="ARBA" id="ARBA00004141"/>
    </source>
</evidence>
<keyword evidence="19" id="KW-1185">Reference proteome</keyword>
<feature type="compositionally biased region" description="Basic and acidic residues" evidence="16">
    <location>
        <begin position="172"/>
        <end position="187"/>
    </location>
</feature>
<evidence type="ECO:0000256" key="15">
    <source>
        <dbReference type="ARBA" id="ARBA00036239"/>
    </source>
</evidence>
<dbReference type="InterPro" id="IPR018490">
    <property type="entry name" value="cNMP-bd_dom_sf"/>
</dbReference>
<dbReference type="Pfam" id="PF00027">
    <property type="entry name" value="cNMP_binding"/>
    <property type="match status" value="1"/>
</dbReference>
<keyword evidence="3" id="KW-0140">cGMP</keyword>
<dbReference type="FunFam" id="2.60.120.10:FF:000020">
    <property type="entry name" value="Cyclic nucleotide-gated channel beta 3"/>
    <property type="match status" value="1"/>
</dbReference>
<evidence type="ECO:0000313" key="19">
    <source>
        <dbReference type="Proteomes" id="UP000287033"/>
    </source>
</evidence>
<dbReference type="GO" id="GO:0005223">
    <property type="term" value="F:intracellularly cGMP-activated cation channel activity"/>
    <property type="evidence" value="ECO:0007669"/>
    <property type="project" value="TreeGrafter"/>
</dbReference>
<dbReference type="EMBL" id="BEZZ01000012">
    <property type="protein sequence ID" value="GCC22537.1"/>
    <property type="molecule type" value="Genomic_DNA"/>
</dbReference>
<dbReference type="PANTHER" id="PTHR45638:SF1">
    <property type="entry name" value="CYCLIC NUCLEOTIDE-GATED ION CHANNEL SUBUNIT B, ISOFORM A"/>
    <property type="match status" value="1"/>
</dbReference>
<comment type="catalytic activity">
    <reaction evidence="14">
        <text>K(+)(in) = K(+)(out)</text>
        <dbReference type="Rhea" id="RHEA:29463"/>
        <dbReference type="ChEBI" id="CHEBI:29103"/>
    </reaction>
</comment>
<dbReference type="SUPFAM" id="SSF51206">
    <property type="entry name" value="cAMP-binding domain-like"/>
    <property type="match status" value="1"/>
</dbReference>
<keyword evidence="4" id="KW-0716">Sensory transduction</keyword>
<dbReference type="Pfam" id="PF00520">
    <property type="entry name" value="Ion_trans"/>
    <property type="match status" value="1"/>
</dbReference>
<keyword evidence="8" id="KW-0142">cGMP-binding</keyword>
<dbReference type="GO" id="GO:0005886">
    <property type="term" value="C:plasma membrane"/>
    <property type="evidence" value="ECO:0007669"/>
    <property type="project" value="TreeGrafter"/>
</dbReference>
<evidence type="ECO:0000256" key="2">
    <source>
        <dbReference type="ARBA" id="ARBA00022448"/>
    </source>
</evidence>
<evidence type="ECO:0000256" key="14">
    <source>
        <dbReference type="ARBA" id="ARBA00034430"/>
    </source>
</evidence>
<keyword evidence="13" id="KW-0844">Vision</keyword>
<dbReference type="Gene3D" id="2.60.120.10">
    <property type="entry name" value="Jelly Rolls"/>
    <property type="match status" value="1"/>
</dbReference>
<dbReference type="FunFam" id="1.10.287.630:FF:000001">
    <property type="entry name" value="Cyclic nucleotide-gated channel alpha 3"/>
    <property type="match status" value="1"/>
</dbReference>
<dbReference type="GO" id="GO:0005222">
    <property type="term" value="F:intracellularly cAMP-activated cation channel activity"/>
    <property type="evidence" value="ECO:0007669"/>
    <property type="project" value="TreeGrafter"/>
</dbReference>
<sequence length="604" mass="69843">MFSKLWVQKVTPKQEVLEGIQKVTSQQKDQKSKEQETKVRENESLKAEEKDTEFKSVSTNTQAMSQSPPCWNRTKEPKSQTTNATVSKQGVESSLHIEPASMEEEVGLHNTSSSECEQEQRVFLSDRADAQLHSLVLRVRERTSLYKEKLISEDGSSSDETPPASPSKKAPAPKDDEEKQQQEISHDETKTEEAYYCDMVCFEFKRLSIKKIIHKLRIPESIENSDWRYVLWLFLVALAWNWSCWFIPVRWAFNFQTPDTLPYWLTMDYICDFIYLLDMLIFQTRLQFIKQGDIINNKEEMKKYYMQSLKFKLDLASVIPFDLFYLVFDCNPLFRLNRLLKMRDIIGKATTEFSYYQSSIDNTMNYMNAYSVSKCVQNRVRKWYEYTWESQGLLASSELLENLPVKMQLSIAIDQNYAIVSKVDLFKECDKQMTYDMLLKLKSVVYLPGDFVCKKGDVGKEMYIIKTGQVQVLGGPDDKEVLVTLKAGSVFGEISLLAGVGGNRRTANVIASGFTNLFILDKKTLNEILMNYPDSQKVLKRKARKLFPVEKDKSKSKCNPANTSIFLIRPKQDTPKLFNILLLAVKSKGLTLLRRFLKMETKVI</sequence>
<dbReference type="InterPro" id="IPR005821">
    <property type="entry name" value="Ion_trans_dom"/>
</dbReference>
<comment type="subcellular location">
    <subcellularLocation>
        <location evidence="1">Membrane</location>
        <topology evidence="1">Multi-pass membrane protein</topology>
    </subcellularLocation>
</comment>
<dbReference type="Gene3D" id="1.10.287.630">
    <property type="entry name" value="Helix hairpin bin"/>
    <property type="match status" value="1"/>
</dbReference>
<dbReference type="GO" id="GO:0017071">
    <property type="term" value="C:intracellular cyclic nucleotide activated cation channel complex"/>
    <property type="evidence" value="ECO:0007669"/>
    <property type="project" value="TreeGrafter"/>
</dbReference>
<evidence type="ECO:0000256" key="4">
    <source>
        <dbReference type="ARBA" id="ARBA00022606"/>
    </source>
</evidence>
<evidence type="ECO:0000313" key="18">
    <source>
        <dbReference type="EMBL" id="GCC22537.1"/>
    </source>
</evidence>
<dbReference type="SMART" id="SM00100">
    <property type="entry name" value="cNMP"/>
    <property type="match status" value="1"/>
</dbReference>
<dbReference type="PROSITE" id="PS00888">
    <property type="entry name" value="CNMP_BINDING_1"/>
    <property type="match status" value="1"/>
</dbReference>
<dbReference type="FunFam" id="1.10.287.70:FF:000072">
    <property type="entry name" value="Cyclic nucleotide gated channel beta 3"/>
    <property type="match status" value="1"/>
</dbReference>
<evidence type="ECO:0000256" key="11">
    <source>
        <dbReference type="ARBA" id="ARBA00023286"/>
    </source>
</evidence>
<dbReference type="GO" id="GO:0044877">
    <property type="term" value="F:protein-containing complex binding"/>
    <property type="evidence" value="ECO:0007669"/>
    <property type="project" value="TreeGrafter"/>
</dbReference>
<evidence type="ECO:0000256" key="13">
    <source>
        <dbReference type="ARBA" id="ARBA00023305"/>
    </source>
</evidence>
<reference evidence="18 19" key="1">
    <citation type="journal article" date="2018" name="Nat. Ecol. Evol.">
        <title>Shark genomes provide insights into elasmobranch evolution and the origin of vertebrates.</title>
        <authorList>
            <person name="Hara Y"/>
            <person name="Yamaguchi K"/>
            <person name="Onimaru K"/>
            <person name="Kadota M"/>
            <person name="Koyanagi M"/>
            <person name="Keeley SD"/>
            <person name="Tatsumi K"/>
            <person name="Tanaka K"/>
            <person name="Motone F"/>
            <person name="Kageyama Y"/>
            <person name="Nozu R"/>
            <person name="Adachi N"/>
            <person name="Nishimura O"/>
            <person name="Nakagawa R"/>
            <person name="Tanegashima C"/>
            <person name="Kiyatake I"/>
            <person name="Matsumoto R"/>
            <person name="Murakumo K"/>
            <person name="Nishida K"/>
            <person name="Terakita A"/>
            <person name="Kuratani S"/>
            <person name="Sato K"/>
            <person name="Hyodo S Kuraku.S."/>
        </authorList>
    </citation>
    <scope>NUCLEOTIDE SEQUENCE [LARGE SCALE GENOMIC DNA]</scope>
</reference>
<protein>
    <recommendedName>
        <fullName evidence="17">Cyclic nucleotide-binding domain-containing protein</fullName>
    </recommendedName>
</protein>
<dbReference type="STRING" id="137246.A0A401RWL3"/>
<feature type="region of interest" description="Disordered" evidence="16">
    <location>
        <begin position="150"/>
        <end position="187"/>
    </location>
</feature>
<evidence type="ECO:0000256" key="6">
    <source>
        <dbReference type="ARBA" id="ARBA00022741"/>
    </source>
</evidence>
<dbReference type="CDD" id="cd00038">
    <property type="entry name" value="CAP_ED"/>
    <property type="match status" value="1"/>
</dbReference>
<comment type="catalytic activity">
    <reaction evidence="15">
        <text>Na(+)(in) = Na(+)(out)</text>
        <dbReference type="Rhea" id="RHEA:34963"/>
        <dbReference type="ChEBI" id="CHEBI:29101"/>
    </reaction>
</comment>
<evidence type="ECO:0000256" key="8">
    <source>
        <dbReference type="ARBA" id="ARBA00022992"/>
    </source>
</evidence>
<dbReference type="Proteomes" id="UP000287033">
    <property type="component" value="Unassembled WGS sequence"/>
</dbReference>
<feature type="compositionally biased region" description="Polar residues" evidence="16">
    <location>
        <begin position="55"/>
        <end position="69"/>
    </location>
</feature>
<keyword evidence="7" id="KW-1133">Transmembrane helix</keyword>
<gene>
    <name evidence="18" type="ORF">chiPu_0000925</name>
</gene>
<dbReference type="OMA" id="PVINECA"/>
<evidence type="ECO:0000256" key="7">
    <source>
        <dbReference type="ARBA" id="ARBA00022989"/>
    </source>
</evidence>
<dbReference type="SUPFAM" id="SSF81324">
    <property type="entry name" value="Voltage-gated potassium channels"/>
    <property type="match status" value="1"/>
</dbReference>
<evidence type="ECO:0000256" key="9">
    <source>
        <dbReference type="ARBA" id="ARBA00023065"/>
    </source>
</evidence>
<keyword evidence="6" id="KW-0547">Nucleotide-binding</keyword>
<feature type="compositionally biased region" description="Basic and acidic residues" evidence="16">
    <location>
        <begin position="28"/>
        <end position="54"/>
    </location>
</feature>
<dbReference type="InterPro" id="IPR018488">
    <property type="entry name" value="cNMP-bd_CS"/>
</dbReference>